<reference evidence="1 2" key="1">
    <citation type="submission" date="2018-04" db="EMBL/GenBank/DDBJ databases">
        <title>Genomic Encyclopedia of Archaeal and Bacterial Type Strains, Phase II (KMG-II): from individual species to whole genera.</title>
        <authorList>
            <person name="Goeker M."/>
        </authorList>
    </citation>
    <scope>NUCLEOTIDE SEQUENCE [LARGE SCALE GENOMIC DNA]</scope>
    <source>
        <strain evidence="1 2">DSM 21823</strain>
    </source>
</reference>
<keyword evidence="2" id="KW-1185">Reference proteome</keyword>
<gene>
    <name evidence="1" type="ORF">C8N34_1487</name>
</gene>
<organism evidence="1 2">
    <name type="scientific">Gemmobacter caeni</name>
    <dbReference type="NCBI Taxonomy" id="589035"/>
    <lineage>
        <taxon>Bacteria</taxon>
        <taxon>Pseudomonadati</taxon>
        <taxon>Pseudomonadota</taxon>
        <taxon>Alphaproteobacteria</taxon>
        <taxon>Rhodobacterales</taxon>
        <taxon>Paracoccaceae</taxon>
        <taxon>Gemmobacter</taxon>
    </lineage>
</organism>
<dbReference type="EMBL" id="QBKP01000048">
    <property type="protein sequence ID" value="PTX37851.1"/>
    <property type="molecule type" value="Genomic_DNA"/>
</dbReference>
<dbReference type="OrthoDB" id="7874296at2"/>
<name>A0A2T6A1Y8_9RHOB</name>
<evidence type="ECO:0000313" key="2">
    <source>
        <dbReference type="Proteomes" id="UP000244224"/>
    </source>
</evidence>
<accession>A0A2T6A1Y8</accession>
<comment type="caution">
    <text evidence="1">The sequence shown here is derived from an EMBL/GenBank/DDBJ whole genome shotgun (WGS) entry which is preliminary data.</text>
</comment>
<evidence type="ECO:0008006" key="3">
    <source>
        <dbReference type="Google" id="ProtNLM"/>
    </source>
</evidence>
<dbReference type="Proteomes" id="UP000244224">
    <property type="component" value="Unassembled WGS sequence"/>
</dbReference>
<dbReference type="RefSeq" id="WP_145693925.1">
    <property type="nucleotide sequence ID" value="NZ_QBKP01000048.1"/>
</dbReference>
<dbReference type="AlphaFoldDB" id="A0A2T6A1Y8"/>
<evidence type="ECO:0000313" key="1">
    <source>
        <dbReference type="EMBL" id="PTX37851.1"/>
    </source>
</evidence>
<sequence length="88" mass="10189">MISHHAKVRCQTRGVTQNFLETLLKHADVDRPIGDNCRLLRVSRTSAHKLNVDDRLARYAVIWSDDTSRVVTVMPLRETRGGARYRRM</sequence>
<protein>
    <recommendedName>
        <fullName evidence="3">DUF4258 domain-containing protein</fullName>
    </recommendedName>
</protein>
<proteinExistence type="predicted"/>